<dbReference type="GO" id="GO:0032259">
    <property type="term" value="P:methylation"/>
    <property type="evidence" value="ECO:0007669"/>
    <property type="project" value="UniProtKB-KW"/>
</dbReference>
<dbReference type="InterPro" id="IPR029063">
    <property type="entry name" value="SAM-dependent_MTases_sf"/>
</dbReference>
<dbReference type="Gene3D" id="3.40.50.150">
    <property type="entry name" value="Vaccinia Virus protein VP39"/>
    <property type="match status" value="1"/>
</dbReference>
<gene>
    <name evidence="2" type="ORF">CARN2_1596</name>
</gene>
<organism evidence="2">
    <name type="scientific">mine drainage metagenome</name>
    <dbReference type="NCBI Taxonomy" id="410659"/>
    <lineage>
        <taxon>unclassified sequences</taxon>
        <taxon>metagenomes</taxon>
        <taxon>ecological metagenomes</taxon>
    </lineage>
</organism>
<accession>E6PPY3</accession>
<dbReference type="EMBL" id="CABM01000039">
    <property type="protein sequence ID" value="CBH96986.1"/>
    <property type="molecule type" value="Genomic_DNA"/>
</dbReference>
<comment type="similarity">
    <text evidence="1">Belongs to the methyltransferase superfamily. L-isoaspartyl/D-aspartyl protein methyltransferase family.</text>
</comment>
<keyword evidence="2" id="KW-0489">Methyltransferase</keyword>
<dbReference type="PANTHER" id="PTHR11579">
    <property type="entry name" value="PROTEIN-L-ISOASPARTATE O-METHYLTRANSFERASE"/>
    <property type="match status" value="1"/>
</dbReference>
<dbReference type="PANTHER" id="PTHR11579:SF18">
    <property type="entry name" value="PROTEIN-L-ISOASPARTATE O-METHYLTRANSFERASE"/>
    <property type="match status" value="1"/>
</dbReference>
<comment type="caution">
    <text evidence="2">The sequence shown here is derived from an EMBL/GenBank/DDBJ whole genome shotgun (WGS) entry which is preliminary data.</text>
</comment>
<protein>
    <recommendedName>
        <fullName evidence="3">Protein-L-isoaspartate O-methyltransferase</fullName>
    </recommendedName>
</protein>
<proteinExistence type="inferred from homology"/>
<evidence type="ECO:0000313" key="2">
    <source>
        <dbReference type="EMBL" id="CBH96986.1"/>
    </source>
</evidence>
<keyword evidence="2" id="KW-0808">Transferase</keyword>
<dbReference type="AlphaFoldDB" id="E6PPY3"/>
<dbReference type="GO" id="GO:0005737">
    <property type="term" value="C:cytoplasm"/>
    <property type="evidence" value="ECO:0007669"/>
    <property type="project" value="TreeGrafter"/>
</dbReference>
<evidence type="ECO:0008006" key="3">
    <source>
        <dbReference type="Google" id="ProtNLM"/>
    </source>
</evidence>
<dbReference type="InterPro" id="IPR000682">
    <property type="entry name" value="PCMT"/>
</dbReference>
<dbReference type="GO" id="GO:0004719">
    <property type="term" value="F:protein-L-isoaspartate (D-aspartate) O-methyltransferase activity"/>
    <property type="evidence" value="ECO:0007669"/>
    <property type="project" value="InterPro"/>
</dbReference>
<reference evidence="2" key="1">
    <citation type="submission" date="2009-10" db="EMBL/GenBank/DDBJ databases">
        <title>Diversity of trophic interactions inside an arsenic-rich microbial ecosystem.</title>
        <authorList>
            <person name="Bertin P.N."/>
            <person name="Heinrich-Salmeron A."/>
            <person name="Pelletier E."/>
            <person name="Goulhen-Chollet F."/>
            <person name="Arsene-Ploetze F."/>
            <person name="Gallien S."/>
            <person name="Calteau A."/>
            <person name="Vallenet D."/>
            <person name="Casiot C."/>
            <person name="Chane-Woon-Ming B."/>
            <person name="Giloteaux L."/>
            <person name="Barakat M."/>
            <person name="Bonnefoy V."/>
            <person name="Bruneel O."/>
            <person name="Chandler M."/>
            <person name="Cleiss J."/>
            <person name="Duran R."/>
            <person name="Elbaz-Poulichet F."/>
            <person name="Fonknechten N."/>
            <person name="Lauga B."/>
            <person name="Mornico D."/>
            <person name="Ortet P."/>
            <person name="Schaeffer C."/>
            <person name="Siguier P."/>
            <person name="Alexander Thil Smith A."/>
            <person name="Van Dorsselaer A."/>
            <person name="Weissenbach J."/>
            <person name="Medigue C."/>
            <person name="Le Paslier D."/>
        </authorList>
    </citation>
    <scope>NUCLEOTIDE SEQUENCE</scope>
</reference>
<dbReference type="CDD" id="cd02440">
    <property type="entry name" value="AdoMet_MTases"/>
    <property type="match status" value="1"/>
</dbReference>
<sequence>MDFERARFNMIEQQIRPWDVLDQDVLDLLGAVKREDFVPAAYRSLAFTDMDIPLPGGESMLSPKLEGRLLQELNVRKHEWVLEVGTGSGYFAALLGHRSAHVLSLEIHPDLAETAQHKLRQAGVMNATVRCMDASKELPPGEFDAIMLSGSVAQIPDALVQRLKPGGRLCAIVGQAPMMRAQLLTRTSAVESKVVDLFDTMAPRLHGFPDAPHFRF</sequence>
<dbReference type="SUPFAM" id="SSF53335">
    <property type="entry name" value="S-adenosyl-L-methionine-dependent methyltransferases"/>
    <property type="match status" value="1"/>
</dbReference>
<dbReference type="Pfam" id="PF01135">
    <property type="entry name" value="PCMT"/>
    <property type="match status" value="1"/>
</dbReference>
<name>E6PPY3_9ZZZZ</name>
<evidence type="ECO:0000256" key="1">
    <source>
        <dbReference type="ARBA" id="ARBA00005369"/>
    </source>
</evidence>